<dbReference type="RefSeq" id="WP_114797414.1">
    <property type="nucleotide sequence ID" value="NZ_QQZY01000011.1"/>
</dbReference>
<evidence type="ECO:0000313" key="3">
    <source>
        <dbReference type="Proteomes" id="UP000254134"/>
    </source>
</evidence>
<evidence type="ECO:0000313" key="2">
    <source>
        <dbReference type="EMBL" id="RDI73239.1"/>
    </source>
</evidence>
<dbReference type="InterPro" id="IPR001753">
    <property type="entry name" value="Enoyl-CoA_hydra/iso"/>
</dbReference>
<dbReference type="OrthoDB" id="9777711at2"/>
<dbReference type="PANTHER" id="PTHR43459:SF1">
    <property type="entry name" value="EG:BACN32G11.4 PROTEIN"/>
    <property type="match status" value="1"/>
</dbReference>
<dbReference type="SUPFAM" id="SSF52096">
    <property type="entry name" value="ClpP/crotonase"/>
    <property type="match status" value="1"/>
</dbReference>
<dbReference type="Gene3D" id="1.10.12.10">
    <property type="entry name" value="Lyase 2-enoyl-coa Hydratase, Chain A, domain 2"/>
    <property type="match status" value="1"/>
</dbReference>
<comment type="caution">
    <text evidence="2">The sequence shown here is derived from an EMBL/GenBank/DDBJ whole genome shotgun (WGS) entry which is preliminary data.</text>
</comment>
<dbReference type="Proteomes" id="UP000254134">
    <property type="component" value="Unassembled WGS sequence"/>
</dbReference>
<gene>
    <name evidence="2" type="ORF">Gocc_3034</name>
</gene>
<evidence type="ECO:0000256" key="1">
    <source>
        <dbReference type="ARBA" id="ARBA00005254"/>
    </source>
</evidence>
<dbReference type="AlphaFoldDB" id="A0A7M2YUE5"/>
<name>A0A7M2YUE5_9ACTN</name>
<accession>A0A7M2YUE5</accession>
<organism evidence="2 3">
    <name type="scientific">Gaiella occulta</name>
    <dbReference type="NCBI Taxonomy" id="1002870"/>
    <lineage>
        <taxon>Bacteria</taxon>
        <taxon>Bacillati</taxon>
        <taxon>Actinomycetota</taxon>
        <taxon>Thermoleophilia</taxon>
        <taxon>Gaiellales</taxon>
        <taxon>Gaiellaceae</taxon>
        <taxon>Gaiella</taxon>
    </lineage>
</organism>
<dbReference type="InterPro" id="IPR029045">
    <property type="entry name" value="ClpP/crotonase-like_dom_sf"/>
</dbReference>
<dbReference type="GO" id="GO:0003824">
    <property type="term" value="F:catalytic activity"/>
    <property type="evidence" value="ECO:0007669"/>
    <property type="project" value="UniProtKB-ARBA"/>
</dbReference>
<protein>
    <submittedName>
        <fullName evidence="2">Enoyl-CoA hydratase/carnithine racemase</fullName>
    </submittedName>
</protein>
<proteinExistence type="inferred from homology"/>
<dbReference type="CDD" id="cd06558">
    <property type="entry name" value="crotonase-like"/>
    <property type="match status" value="1"/>
</dbReference>
<dbReference type="Gene3D" id="3.90.226.10">
    <property type="entry name" value="2-enoyl-CoA Hydratase, Chain A, domain 1"/>
    <property type="match status" value="1"/>
</dbReference>
<sequence length="256" mass="26938">MSEVLTARQGAVLTITLNRPDVFNAFDRALHAALRSALEDAADPAVRAVVITGAGRGFCAGQDLRELSSMSGSLRDELEQTYHPNIRRIRSLEKPVIAAVNGPVAGAGLSLACACDVRIASDAASFVPGFAGIGLVPDSGGSWFIHRLLGFARAFEWMSSNRRLTAGEALAWGLVSEVVPAGVFGERLGEIAAGWASLPTRAVGMTKRLLEHAHAAGLEEQLALEAELQQSAVETADFAEGVAAFLEKRAARFSGA</sequence>
<reference evidence="2 3" key="1">
    <citation type="submission" date="2018-07" db="EMBL/GenBank/DDBJ databases">
        <title>High-quality-draft genome sequence of Gaiella occulta.</title>
        <authorList>
            <person name="Severino R."/>
            <person name="Froufe H.J.C."/>
            <person name="Rainey F.A."/>
            <person name="Barroso C."/>
            <person name="Albuquerque L."/>
            <person name="Lobo-Da-Cunha A."/>
            <person name="Da Costa M.S."/>
            <person name="Egas C."/>
        </authorList>
    </citation>
    <scope>NUCLEOTIDE SEQUENCE [LARGE SCALE GENOMIC DNA]</scope>
    <source>
        <strain evidence="2 3">F2-233</strain>
    </source>
</reference>
<keyword evidence="3" id="KW-1185">Reference proteome</keyword>
<reference evidence="3" key="2">
    <citation type="journal article" date="2019" name="MicrobiologyOpen">
        <title>High-quality draft genome sequence of Gaiella occulta isolated from a 150 meter deep mineral water borehole and comparison with the genome sequences of other deep-branching lineages of the phylum Actinobacteria.</title>
        <authorList>
            <person name="Severino R."/>
            <person name="Froufe H.J.C."/>
            <person name="Barroso C."/>
            <person name="Albuquerque L."/>
            <person name="Lobo-da-Cunha A."/>
            <person name="da Costa M.S."/>
            <person name="Egas C."/>
        </authorList>
    </citation>
    <scope>NUCLEOTIDE SEQUENCE [LARGE SCALE GENOMIC DNA]</scope>
    <source>
        <strain evidence="3">F2-233</strain>
    </source>
</reference>
<comment type="similarity">
    <text evidence="1">Belongs to the enoyl-CoA hydratase/isomerase family.</text>
</comment>
<dbReference type="InterPro" id="IPR014748">
    <property type="entry name" value="Enoyl-CoA_hydra_C"/>
</dbReference>
<dbReference type="PANTHER" id="PTHR43459">
    <property type="entry name" value="ENOYL-COA HYDRATASE"/>
    <property type="match status" value="1"/>
</dbReference>
<dbReference type="Pfam" id="PF00378">
    <property type="entry name" value="ECH_1"/>
    <property type="match status" value="1"/>
</dbReference>
<dbReference type="EMBL" id="QQZY01000011">
    <property type="protein sequence ID" value="RDI73239.1"/>
    <property type="molecule type" value="Genomic_DNA"/>
</dbReference>